<evidence type="ECO:0000256" key="6">
    <source>
        <dbReference type="SAM" id="MobiDB-lite"/>
    </source>
</evidence>
<evidence type="ECO:0000256" key="7">
    <source>
        <dbReference type="SAM" id="Phobius"/>
    </source>
</evidence>
<dbReference type="InParanoid" id="A0A0C3G2Y4"/>
<dbReference type="PROSITE" id="PS50222">
    <property type="entry name" value="EF_HAND_2"/>
    <property type="match status" value="1"/>
</dbReference>
<dbReference type="InterPro" id="IPR010920">
    <property type="entry name" value="LSM_dom_sf"/>
</dbReference>
<protein>
    <recommendedName>
        <fullName evidence="8">EF-hand domain-containing protein</fullName>
    </recommendedName>
</protein>
<gene>
    <name evidence="9" type="ORF">PILCRDRAFT_59795</name>
</gene>
<feature type="region of interest" description="Disordered" evidence="6">
    <location>
        <begin position="267"/>
        <end position="343"/>
    </location>
</feature>
<dbReference type="InterPro" id="IPR018247">
    <property type="entry name" value="EF_Hand_1_Ca_BS"/>
</dbReference>
<dbReference type="SUPFAM" id="SSF50182">
    <property type="entry name" value="Sm-like ribonucleoproteins"/>
    <property type="match status" value="1"/>
</dbReference>
<dbReference type="InterPro" id="IPR006685">
    <property type="entry name" value="MscS_channel_2nd"/>
</dbReference>
<dbReference type="CDD" id="cd00051">
    <property type="entry name" value="EFh"/>
    <property type="match status" value="1"/>
</dbReference>
<keyword evidence="10" id="KW-1185">Reference proteome</keyword>
<dbReference type="GO" id="GO:0006874">
    <property type="term" value="P:intracellular calcium ion homeostasis"/>
    <property type="evidence" value="ECO:0007669"/>
    <property type="project" value="TreeGrafter"/>
</dbReference>
<dbReference type="Pfam" id="PF13405">
    <property type="entry name" value="EF-hand_6"/>
    <property type="match status" value="1"/>
</dbReference>
<dbReference type="STRING" id="765440.A0A0C3G2Y4"/>
<dbReference type="Gene3D" id="2.30.30.60">
    <property type="match status" value="1"/>
</dbReference>
<evidence type="ECO:0000256" key="4">
    <source>
        <dbReference type="ARBA" id="ARBA00022989"/>
    </source>
</evidence>
<evidence type="ECO:0000256" key="2">
    <source>
        <dbReference type="ARBA" id="ARBA00022692"/>
    </source>
</evidence>
<feature type="compositionally biased region" description="Basic residues" evidence="6">
    <location>
        <begin position="277"/>
        <end position="289"/>
    </location>
</feature>
<dbReference type="PANTHER" id="PTHR31323:SF11">
    <property type="entry name" value="EF-HAND DOMAIN-CONTAINING PROTEIN"/>
    <property type="match status" value="1"/>
</dbReference>
<reference evidence="10" key="2">
    <citation type="submission" date="2015-01" db="EMBL/GenBank/DDBJ databases">
        <title>Evolutionary Origins and Diversification of the Mycorrhizal Mutualists.</title>
        <authorList>
            <consortium name="DOE Joint Genome Institute"/>
            <consortium name="Mycorrhizal Genomics Consortium"/>
            <person name="Kohler A."/>
            <person name="Kuo A."/>
            <person name="Nagy L.G."/>
            <person name="Floudas D."/>
            <person name="Copeland A."/>
            <person name="Barry K.W."/>
            <person name="Cichocki N."/>
            <person name="Veneault-Fourrey C."/>
            <person name="LaButti K."/>
            <person name="Lindquist E.A."/>
            <person name="Lipzen A."/>
            <person name="Lundell T."/>
            <person name="Morin E."/>
            <person name="Murat C."/>
            <person name="Riley R."/>
            <person name="Ohm R."/>
            <person name="Sun H."/>
            <person name="Tunlid A."/>
            <person name="Henrissat B."/>
            <person name="Grigoriev I.V."/>
            <person name="Hibbett D.S."/>
            <person name="Martin F."/>
        </authorList>
    </citation>
    <scope>NUCLEOTIDE SEQUENCE [LARGE SCALE GENOMIC DNA]</scope>
    <source>
        <strain evidence="10">F 1598</strain>
    </source>
</reference>
<evidence type="ECO:0000259" key="8">
    <source>
        <dbReference type="PROSITE" id="PS50222"/>
    </source>
</evidence>
<dbReference type="PROSITE" id="PS00018">
    <property type="entry name" value="EF_HAND_1"/>
    <property type="match status" value="1"/>
</dbReference>
<evidence type="ECO:0000256" key="1">
    <source>
        <dbReference type="ARBA" id="ARBA00004370"/>
    </source>
</evidence>
<dbReference type="GO" id="GO:0005509">
    <property type="term" value="F:calcium ion binding"/>
    <property type="evidence" value="ECO:0007669"/>
    <property type="project" value="InterPro"/>
</dbReference>
<dbReference type="InterPro" id="IPR023408">
    <property type="entry name" value="MscS_beta-dom_sf"/>
</dbReference>
<evidence type="ECO:0000313" key="9">
    <source>
        <dbReference type="EMBL" id="KIM90610.1"/>
    </source>
</evidence>
<dbReference type="InterPro" id="IPR011992">
    <property type="entry name" value="EF-hand-dom_pair"/>
</dbReference>
<evidence type="ECO:0000256" key="3">
    <source>
        <dbReference type="ARBA" id="ARBA00022837"/>
    </source>
</evidence>
<feature type="region of interest" description="Disordered" evidence="6">
    <location>
        <begin position="25"/>
        <end position="67"/>
    </location>
</feature>
<feature type="compositionally biased region" description="Polar residues" evidence="6">
    <location>
        <begin position="725"/>
        <end position="734"/>
    </location>
</feature>
<feature type="region of interest" description="Disordered" evidence="6">
    <location>
        <begin position="725"/>
        <end position="747"/>
    </location>
</feature>
<feature type="transmembrane region" description="Helical" evidence="7">
    <location>
        <begin position="223"/>
        <end position="245"/>
    </location>
</feature>
<feature type="compositionally biased region" description="Polar residues" evidence="6">
    <location>
        <begin position="301"/>
        <end position="316"/>
    </location>
</feature>
<dbReference type="Proteomes" id="UP000054166">
    <property type="component" value="Unassembled WGS sequence"/>
</dbReference>
<name>A0A0C3G2Y4_PILCF</name>
<dbReference type="Gene3D" id="1.10.238.10">
    <property type="entry name" value="EF-hand"/>
    <property type="match status" value="1"/>
</dbReference>
<dbReference type="InterPro" id="IPR058650">
    <property type="entry name" value="Msy1/2-like"/>
</dbReference>
<feature type="domain" description="EF-hand" evidence="8">
    <location>
        <begin position="410"/>
        <end position="445"/>
    </location>
</feature>
<dbReference type="Pfam" id="PF00924">
    <property type="entry name" value="MS_channel_2nd"/>
    <property type="match status" value="1"/>
</dbReference>
<organism evidence="9 10">
    <name type="scientific">Piloderma croceum (strain F 1598)</name>
    <dbReference type="NCBI Taxonomy" id="765440"/>
    <lineage>
        <taxon>Eukaryota</taxon>
        <taxon>Fungi</taxon>
        <taxon>Dikarya</taxon>
        <taxon>Basidiomycota</taxon>
        <taxon>Agaricomycotina</taxon>
        <taxon>Agaricomycetes</taxon>
        <taxon>Agaricomycetidae</taxon>
        <taxon>Atheliales</taxon>
        <taxon>Atheliaceae</taxon>
        <taxon>Piloderma</taxon>
    </lineage>
</organism>
<dbReference type="EMBL" id="KN832973">
    <property type="protein sequence ID" value="KIM90610.1"/>
    <property type="molecule type" value="Genomic_DNA"/>
</dbReference>
<dbReference type="SMART" id="SM00054">
    <property type="entry name" value="EFh"/>
    <property type="match status" value="1"/>
</dbReference>
<keyword evidence="2 7" id="KW-0812">Transmembrane</keyword>
<dbReference type="SUPFAM" id="SSF47473">
    <property type="entry name" value="EF-hand"/>
    <property type="match status" value="1"/>
</dbReference>
<feature type="compositionally biased region" description="Low complexity" evidence="6">
    <location>
        <begin position="52"/>
        <end position="62"/>
    </location>
</feature>
<feature type="transmembrane region" description="Helical" evidence="7">
    <location>
        <begin position="100"/>
        <end position="120"/>
    </location>
</feature>
<dbReference type="HOGENOM" id="CLU_014186_0_0_1"/>
<dbReference type="InterPro" id="IPR002048">
    <property type="entry name" value="EF_hand_dom"/>
</dbReference>
<dbReference type="PANTHER" id="PTHR31323">
    <property type="entry name" value="MECHANOSENSITIVE ION CHANNEL PROTEIN MSY2"/>
    <property type="match status" value="1"/>
</dbReference>
<keyword evidence="5 7" id="KW-0472">Membrane</keyword>
<dbReference type="OrthoDB" id="544685at2759"/>
<proteinExistence type="predicted"/>
<feature type="transmembrane region" description="Helical" evidence="7">
    <location>
        <begin position="140"/>
        <end position="167"/>
    </location>
</feature>
<dbReference type="Pfam" id="PF25886">
    <property type="entry name" value="Msy1"/>
    <property type="match status" value="1"/>
</dbReference>
<reference evidence="9 10" key="1">
    <citation type="submission" date="2014-04" db="EMBL/GenBank/DDBJ databases">
        <authorList>
            <consortium name="DOE Joint Genome Institute"/>
            <person name="Kuo A."/>
            <person name="Tarkka M."/>
            <person name="Buscot F."/>
            <person name="Kohler A."/>
            <person name="Nagy L.G."/>
            <person name="Floudas D."/>
            <person name="Copeland A."/>
            <person name="Barry K.W."/>
            <person name="Cichocki N."/>
            <person name="Veneault-Fourrey C."/>
            <person name="LaButti K."/>
            <person name="Lindquist E.A."/>
            <person name="Lipzen A."/>
            <person name="Lundell T."/>
            <person name="Morin E."/>
            <person name="Murat C."/>
            <person name="Sun H."/>
            <person name="Tunlid A."/>
            <person name="Henrissat B."/>
            <person name="Grigoriev I.V."/>
            <person name="Hibbett D.S."/>
            <person name="Martin F."/>
            <person name="Nordberg H.P."/>
            <person name="Cantor M.N."/>
            <person name="Hua S.X."/>
        </authorList>
    </citation>
    <scope>NUCLEOTIDE SEQUENCE [LARGE SCALE GENOMIC DNA]</scope>
    <source>
        <strain evidence="9 10">F 1598</strain>
    </source>
</reference>
<comment type="subcellular location">
    <subcellularLocation>
        <location evidence="1">Membrane</location>
    </subcellularLocation>
</comment>
<feature type="transmembrane region" description="Helical" evidence="7">
    <location>
        <begin position="463"/>
        <end position="483"/>
    </location>
</feature>
<feature type="compositionally biased region" description="Basic residues" evidence="6">
    <location>
        <begin position="326"/>
        <end position="343"/>
    </location>
</feature>
<sequence length="747" mass="83373">MARGTTAPGDDIALPTLSTAKEHDYVSETDHIQSTTGHPNLSEHDGGEYESTGDTTSTNSSDEFNWDEDEEAARVVQNTKAKRGRALYLAFMKLARPFRVILIGLLGAGVLISPLLVVQLKFNQSPIRPQVHVWSLWLSIIWASSCITYLVVDAIPRFVVAVIVLFGGQVERLKTQLELVLAVSGWIKLALDVSWAWIALAVLRAFYNPAGNYWPAVNHVMQALFSAGLIMLVEKTFLQFVAISFHRKALADRLAENQLGLKALDRLSNAQPAPAKRPPHSTRGHRHRTTASIAFSGRKASATNEELSNGRTSASGSPVPDEKSGHLARHRSGHTERKRKRRKAMASIIVDQVGSAIGQVTLKDSKFNRQGDMGGLSSARRLARKLFASLSDVTPHRSHLVVDDFVPYFRSTSEAHDAFALFDKDGNGDISKKEMRDAVQRIYRERKSLIAGLKDVSSAVAKLDAVLIAVALVFIVFIFLLIFNRQNTLASLVPLATVVLGFSFIFGHTAQLLFESLIFIFSTHVFDVGDLVMIDDQPLLVREFGLFATTFRRVDGQEIIAPNSLLNSTKLVHNLRRSNSMWETTNLTISYNTPLEVVEQLKSRLQQYINENNRDWIAFNLNIDKMEFQNAIWLVIAIQRMFGVTVTLRPSDFVFSDRPNWQDWGGRWGRRTAFMRHLKIVLEDLDIKYTMPIQPILLPNKPAFNSSSQLSGSSVERREMLGNAGSFQGSTQLNRAPRGLRPGDSVF</sequence>
<dbReference type="GO" id="GO:0016020">
    <property type="term" value="C:membrane"/>
    <property type="evidence" value="ECO:0007669"/>
    <property type="project" value="UniProtKB-SubCell"/>
</dbReference>
<dbReference type="GO" id="GO:0005262">
    <property type="term" value="F:calcium channel activity"/>
    <property type="evidence" value="ECO:0007669"/>
    <property type="project" value="TreeGrafter"/>
</dbReference>
<evidence type="ECO:0000313" key="10">
    <source>
        <dbReference type="Proteomes" id="UP000054166"/>
    </source>
</evidence>
<keyword evidence="4 7" id="KW-1133">Transmembrane helix</keyword>
<feature type="transmembrane region" description="Helical" evidence="7">
    <location>
        <begin position="179"/>
        <end position="203"/>
    </location>
</feature>
<keyword evidence="3" id="KW-0106">Calcium</keyword>
<accession>A0A0C3G2Y4</accession>
<evidence type="ECO:0000256" key="5">
    <source>
        <dbReference type="ARBA" id="ARBA00023136"/>
    </source>
</evidence>
<dbReference type="AlphaFoldDB" id="A0A0C3G2Y4"/>
<feature type="transmembrane region" description="Helical" evidence="7">
    <location>
        <begin position="489"/>
        <end position="514"/>
    </location>
</feature>